<accession>A0A9D5C1E9</accession>
<dbReference type="PANTHER" id="PTHR33605:SF3">
    <property type="entry name" value="EARLY NODULIN-LIKE PROTEIN"/>
    <property type="match status" value="1"/>
</dbReference>
<comment type="caution">
    <text evidence="1">The sequence shown here is derived from an EMBL/GenBank/DDBJ whole genome shotgun (WGS) entry which is preliminary data.</text>
</comment>
<name>A0A9D5C1E9_9LILI</name>
<evidence type="ECO:0000313" key="2">
    <source>
        <dbReference type="Proteomes" id="UP001085076"/>
    </source>
</evidence>
<gene>
    <name evidence="1" type="ORF">J5N97_025898</name>
</gene>
<organism evidence="1 2">
    <name type="scientific">Dioscorea zingiberensis</name>
    <dbReference type="NCBI Taxonomy" id="325984"/>
    <lineage>
        <taxon>Eukaryota</taxon>
        <taxon>Viridiplantae</taxon>
        <taxon>Streptophyta</taxon>
        <taxon>Embryophyta</taxon>
        <taxon>Tracheophyta</taxon>
        <taxon>Spermatophyta</taxon>
        <taxon>Magnoliopsida</taxon>
        <taxon>Liliopsida</taxon>
        <taxon>Dioscoreales</taxon>
        <taxon>Dioscoreaceae</taxon>
        <taxon>Dioscorea</taxon>
    </lineage>
</organism>
<dbReference type="Proteomes" id="UP001085076">
    <property type="component" value="Miscellaneous, Linkage group lg08"/>
</dbReference>
<reference evidence="1" key="1">
    <citation type="submission" date="2021-03" db="EMBL/GenBank/DDBJ databases">
        <authorList>
            <person name="Li Z."/>
            <person name="Yang C."/>
        </authorList>
    </citation>
    <scope>NUCLEOTIDE SEQUENCE</scope>
    <source>
        <strain evidence="1">Dzin_1.0</strain>
        <tissue evidence="1">Leaf</tissue>
    </source>
</reference>
<dbReference type="Pfam" id="PF03386">
    <property type="entry name" value="ENOD93"/>
    <property type="match status" value="1"/>
</dbReference>
<dbReference type="InterPro" id="IPR005050">
    <property type="entry name" value="Enod93"/>
</dbReference>
<proteinExistence type="predicted"/>
<dbReference type="OrthoDB" id="634154at2759"/>
<evidence type="ECO:0008006" key="3">
    <source>
        <dbReference type="Google" id="ProtNLM"/>
    </source>
</evidence>
<evidence type="ECO:0000313" key="1">
    <source>
        <dbReference type="EMBL" id="KAJ0964760.1"/>
    </source>
</evidence>
<dbReference type="EMBL" id="JAGGNH010000008">
    <property type="protein sequence ID" value="KAJ0964760.1"/>
    <property type="molecule type" value="Genomic_DNA"/>
</dbReference>
<sequence>MGIPWEMRNSLTNTRGLSLIAASPDEQRVLASKNSIQEAVKEGFKNASIAGAAAAVPTLIGCRVSPWAKANLNHTAQALIISAAAIAAFFVTADKTILGRARENSMGKNDKTA</sequence>
<dbReference type="AlphaFoldDB" id="A0A9D5C1E9"/>
<reference evidence="1" key="2">
    <citation type="journal article" date="2022" name="Hortic Res">
        <title>The genome of Dioscorea zingiberensis sheds light on the biosynthesis, origin and evolution of the medicinally important diosgenin saponins.</title>
        <authorList>
            <person name="Li Y."/>
            <person name="Tan C."/>
            <person name="Li Z."/>
            <person name="Guo J."/>
            <person name="Li S."/>
            <person name="Chen X."/>
            <person name="Wang C."/>
            <person name="Dai X."/>
            <person name="Yang H."/>
            <person name="Song W."/>
            <person name="Hou L."/>
            <person name="Xu J."/>
            <person name="Tong Z."/>
            <person name="Xu A."/>
            <person name="Yuan X."/>
            <person name="Wang W."/>
            <person name="Yang Q."/>
            <person name="Chen L."/>
            <person name="Sun Z."/>
            <person name="Wang K."/>
            <person name="Pan B."/>
            <person name="Chen J."/>
            <person name="Bao Y."/>
            <person name="Liu F."/>
            <person name="Qi X."/>
            <person name="Gang D.R."/>
            <person name="Wen J."/>
            <person name="Li J."/>
        </authorList>
    </citation>
    <scope>NUCLEOTIDE SEQUENCE</scope>
    <source>
        <strain evidence="1">Dzin_1.0</strain>
    </source>
</reference>
<keyword evidence="2" id="KW-1185">Reference proteome</keyword>
<protein>
    <recommendedName>
        <fullName evidence="3">Early nodulin-93-like</fullName>
    </recommendedName>
</protein>
<dbReference type="PANTHER" id="PTHR33605">
    <property type="entry name" value="EARLY NODULIN-93"/>
    <property type="match status" value="1"/>
</dbReference>